<evidence type="ECO:0000256" key="9">
    <source>
        <dbReference type="SAM" id="MobiDB-lite"/>
    </source>
</evidence>
<evidence type="ECO:0000256" key="1">
    <source>
        <dbReference type="ARBA" id="ARBA00004586"/>
    </source>
</evidence>
<dbReference type="InterPro" id="IPR055285">
    <property type="entry name" value="ANKRD13_C"/>
</dbReference>
<dbReference type="GO" id="GO:0005789">
    <property type="term" value="C:endoplasmic reticulum membrane"/>
    <property type="evidence" value="ECO:0007669"/>
    <property type="project" value="UniProtKB-SubCell"/>
</dbReference>
<dbReference type="Proteomes" id="UP000092600">
    <property type="component" value="Unassembled WGS sequence"/>
</dbReference>
<evidence type="ECO:0000256" key="4">
    <source>
        <dbReference type="ARBA" id="ARBA00023043"/>
    </source>
</evidence>
<dbReference type="InterPro" id="IPR036770">
    <property type="entry name" value="Ankyrin_rpt-contain_sf"/>
</dbReference>
<evidence type="ECO:0000256" key="7">
    <source>
        <dbReference type="ARBA" id="ARBA00037107"/>
    </source>
</evidence>
<feature type="compositionally biased region" description="Pro residues" evidence="9">
    <location>
        <begin position="193"/>
        <end position="208"/>
    </location>
</feature>
<evidence type="ECO:0000256" key="8">
    <source>
        <dbReference type="PROSITE-ProRule" id="PRU00023"/>
    </source>
</evidence>
<feature type="region of interest" description="Disordered" evidence="9">
    <location>
        <begin position="1"/>
        <end position="20"/>
    </location>
</feature>
<keyword evidence="2" id="KW-0677">Repeat</keyword>
<dbReference type="AlphaFoldDB" id="A0A199URD8"/>
<gene>
    <name evidence="11" type="ORF">ACMD2_00372</name>
</gene>
<dbReference type="PANTHER" id="PTHR12447">
    <property type="entry name" value="ANKYRIN REPEAT DOMAIN-CONTAINING PROTEIN 13"/>
    <property type="match status" value="1"/>
</dbReference>
<proteinExistence type="predicted"/>
<evidence type="ECO:0000256" key="3">
    <source>
        <dbReference type="ARBA" id="ARBA00022824"/>
    </source>
</evidence>
<keyword evidence="6" id="KW-0143">Chaperone</keyword>
<keyword evidence="3" id="KW-0256">Endoplasmic reticulum</keyword>
<feature type="region of interest" description="Disordered" evidence="9">
    <location>
        <begin position="181"/>
        <end position="232"/>
    </location>
</feature>
<dbReference type="PROSITE" id="PS50297">
    <property type="entry name" value="ANK_REP_REGION"/>
    <property type="match status" value="1"/>
</dbReference>
<evidence type="ECO:0000256" key="2">
    <source>
        <dbReference type="ARBA" id="ARBA00022737"/>
    </source>
</evidence>
<keyword evidence="4 8" id="KW-0040">ANK repeat</keyword>
<dbReference type="EMBL" id="LSRQ01005555">
    <property type="protein sequence ID" value="OAY67363.1"/>
    <property type="molecule type" value="Genomic_DNA"/>
</dbReference>
<comment type="subcellular location">
    <subcellularLocation>
        <location evidence="1">Endoplasmic reticulum membrane</location>
    </subcellularLocation>
</comment>
<evidence type="ECO:0000259" key="10">
    <source>
        <dbReference type="Pfam" id="PF11904"/>
    </source>
</evidence>
<evidence type="ECO:0000313" key="11">
    <source>
        <dbReference type="EMBL" id="OAY67363.1"/>
    </source>
</evidence>
<name>A0A199URD8_ANACO</name>
<dbReference type="InterPro" id="IPR021832">
    <property type="entry name" value="ANKRD13"/>
</dbReference>
<feature type="domain" description="Ankyrin repeat" evidence="10">
    <location>
        <begin position="157"/>
        <end position="186"/>
    </location>
</feature>
<dbReference type="InterPro" id="IPR002110">
    <property type="entry name" value="Ankyrin_rpt"/>
</dbReference>
<organism evidence="11 12">
    <name type="scientific">Ananas comosus</name>
    <name type="common">Pineapple</name>
    <name type="synonym">Ananas ananas</name>
    <dbReference type="NCBI Taxonomy" id="4615"/>
    <lineage>
        <taxon>Eukaryota</taxon>
        <taxon>Viridiplantae</taxon>
        <taxon>Streptophyta</taxon>
        <taxon>Embryophyta</taxon>
        <taxon>Tracheophyta</taxon>
        <taxon>Spermatophyta</taxon>
        <taxon>Magnoliopsida</taxon>
        <taxon>Liliopsida</taxon>
        <taxon>Poales</taxon>
        <taxon>Bromeliaceae</taxon>
        <taxon>Bromelioideae</taxon>
        <taxon>Ananas</taxon>
    </lineage>
</organism>
<feature type="repeat" description="ANK" evidence="8">
    <location>
        <begin position="42"/>
        <end position="74"/>
    </location>
</feature>
<dbReference type="PROSITE" id="PS50088">
    <property type="entry name" value="ANK_REPEAT"/>
    <property type="match status" value="1"/>
</dbReference>
<evidence type="ECO:0000256" key="6">
    <source>
        <dbReference type="ARBA" id="ARBA00023186"/>
    </source>
</evidence>
<dbReference type="PANTHER" id="PTHR12447:SF25">
    <property type="entry name" value="ANKYRIN REPEAT DOMAIN-CONTAINING PROTEIN 13C"/>
    <property type="match status" value="1"/>
</dbReference>
<accession>A0A199URD8</accession>
<keyword evidence="5" id="KW-0472">Membrane</keyword>
<dbReference type="Pfam" id="PF11904">
    <property type="entry name" value="ANKRD13_C"/>
    <property type="match status" value="1"/>
</dbReference>
<evidence type="ECO:0000313" key="12">
    <source>
        <dbReference type="Proteomes" id="UP000092600"/>
    </source>
</evidence>
<reference evidence="11 12" key="1">
    <citation type="journal article" date="2016" name="DNA Res.">
        <title>The draft genome of MD-2 pineapple using hybrid error correction of long reads.</title>
        <authorList>
            <person name="Redwan R.M."/>
            <person name="Saidin A."/>
            <person name="Kumar S.V."/>
        </authorList>
    </citation>
    <scope>NUCLEOTIDE SEQUENCE [LARGE SCALE GENOMIC DNA]</scope>
    <source>
        <strain evidence="12">cv. MD2</strain>
        <tissue evidence="11">Leaf</tissue>
    </source>
</reference>
<sequence length="232" mass="25355">MVLDMAGPNRPNRGISTEEESLAAETAAEAVSAAIDRRDVPGRETPLHLAVRLRDAAAAEILAAAGADWSLQNERGWSGLQEAVYAAAAAAAIARHHRPFAWARWRRRLPSIVASLARVRDFYMEITFRFESSVVPFLGRFAPSDTYRIWKRGPNLRADTTLAGFDGFLIQRSDQTFLFFGEGSPSAGESGRPPTPWRGPGRGPPRPRSPASWRRCGGPPCAERGSTSRGRS</sequence>
<comment type="caution">
    <text evidence="11">The sequence shown here is derived from an EMBL/GenBank/DDBJ whole genome shotgun (WGS) entry which is preliminary data.</text>
</comment>
<protein>
    <submittedName>
        <fullName evidence="11">Ankyrin repeat domain-containing protein 13B</fullName>
    </submittedName>
</protein>
<dbReference type="SUPFAM" id="SSF48403">
    <property type="entry name" value="Ankyrin repeat"/>
    <property type="match status" value="1"/>
</dbReference>
<comment type="function">
    <text evidence="7">Acts as a molecular chaperone for G protein-coupled receptors, regulating their biogenesis and exit from the ER.</text>
</comment>
<evidence type="ECO:0000256" key="5">
    <source>
        <dbReference type="ARBA" id="ARBA00023136"/>
    </source>
</evidence>
<dbReference type="Gene3D" id="1.25.40.20">
    <property type="entry name" value="Ankyrin repeat-containing domain"/>
    <property type="match status" value="1"/>
</dbReference>